<dbReference type="EMBL" id="MLAK01000572">
    <property type="protein sequence ID" value="OHT12048.1"/>
    <property type="molecule type" value="Genomic_DNA"/>
</dbReference>
<keyword evidence="1" id="KW-0175">Coiled coil</keyword>
<gene>
    <name evidence="2" type="ORF">TRFO_18239</name>
</gene>
<dbReference type="VEuPathDB" id="TrichDB:TRFO_18239"/>
<proteinExistence type="predicted"/>
<evidence type="ECO:0000256" key="1">
    <source>
        <dbReference type="SAM" id="Coils"/>
    </source>
</evidence>
<feature type="coiled-coil region" evidence="1">
    <location>
        <begin position="158"/>
        <end position="185"/>
    </location>
</feature>
<sequence length="187" mass="21726">MIKHIPTKSPVSSSSPVDTDTIMLKSSFHQLPTKIIEFSQTFHSSAPSHVTPGKITPSPTISPTFTNQKVDKEETLFISLNDTNTIKNDNSFDFIEDNTKEHHDTTKYHKKERNDRENIADISKLSHQGDKMKIIRNQKNENDEIENHDEKYLIKENNIIKENQNDNVNQQIEEERKMKNQKVKKKI</sequence>
<evidence type="ECO:0000313" key="2">
    <source>
        <dbReference type="EMBL" id="OHT12048.1"/>
    </source>
</evidence>
<protein>
    <submittedName>
        <fullName evidence="2">Uncharacterized protein</fullName>
    </submittedName>
</protein>
<dbReference type="AlphaFoldDB" id="A0A1J4KM86"/>
<organism evidence="2 3">
    <name type="scientific">Tritrichomonas foetus</name>
    <dbReference type="NCBI Taxonomy" id="1144522"/>
    <lineage>
        <taxon>Eukaryota</taxon>
        <taxon>Metamonada</taxon>
        <taxon>Parabasalia</taxon>
        <taxon>Tritrichomonadida</taxon>
        <taxon>Tritrichomonadidae</taxon>
        <taxon>Tritrichomonas</taxon>
    </lineage>
</organism>
<accession>A0A1J4KM86</accession>
<evidence type="ECO:0000313" key="3">
    <source>
        <dbReference type="Proteomes" id="UP000179807"/>
    </source>
</evidence>
<dbReference type="GeneID" id="94834762"/>
<keyword evidence="3" id="KW-1185">Reference proteome</keyword>
<comment type="caution">
    <text evidence="2">The sequence shown here is derived from an EMBL/GenBank/DDBJ whole genome shotgun (WGS) entry which is preliminary data.</text>
</comment>
<reference evidence="2" key="1">
    <citation type="submission" date="2016-10" db="EMBL/GenBank/DDBJ databases">
        <authorList>
            <person name="Benchimol M."/>
            <person name="Almeida L.G."/>
            <person name="Vasconcelos A.T."/>
            <person name="Perreira-Neves A."/>
            <person name="Rosa I.A."/>
            <person name="Tasca T."/>
            <person name="Bogo M.R."/>
            <person name="de Souza W."/>
        </authorList>
    </citation>
    <scope>NUCLEOTIDE SEQUENCE [LARGE SCALE GENOMIC DNA]</scope>
    <source>
        <strain evidence="2">K</strain>
    </source>
</reference>
<dbReference type="RefSeq" id="XP_068365184.1">
    <property type="nucleotide sequence ID" value="XM_068500058.1"/>
</dbReference>
<name>A0A1J4KM86_9EUKA</name>
<dbReference type="Proteomes" id="UP000179807">
    <property type="component" value="Unassembled WGS sequence"/>
</dbReference>